<keyword evidence="8" id="KW-1185">Reference proteome</keyword>
<evidence type="ECO:0000256" key="3">
    <source>
        <dbReference type="ARBA" id="ARBA00022692"/>
    </source>
</evidence>
<keyword evidence="5 6" id="KW-0472">Membrane</keyword>
<keyword evidence="4 6" id="KW-1133">Transmembrane helix</keyword>
<feature type="transmembrane region" description="Helical" evidence="6">
    <location>
        <begin position="595"/>
        <end position="613"/>
    </location>
</feature>
<feature type="transmembrane region" description="Helical" evidence="6">
    <location>
        <begin position="125"/>
        <end position="144"/>
    </location>
</feature>
<dbReference type="GO" id="GO:0016020">
    <property type="term" value="C:membrane"/>
    <property type="evidence" value="ECO:0007669"/>
    <property type="project" value="UniProtKB-SubCell"/>
</dbReference>
<evidence type="ECO:0000313" key="8">
    <source>
        <dbReference type="Proteomes" id="UP000024635"/>
    </source>
</evidence>
<feature type="transmembrane region" description="Helical" evidence="6">
    <location>
        <begin position="734"/>
        <end position="753"/>
    </location>
</feature>
<comment type="caution">
    <text evidence="7">The sequence shown here is derived from an EMBL/GenBank/DDBJ whole genome shotgun (WGS) entry which is preliminary data.</text>
</comment>
<feature type="transmembrane region" description="Helical" evidence="6">
    <location>
        <begin position="219"/>
        <end position="238"/>
    </location>
</feature>
<evidence type="ECO:0000256" key="4">
    <source>
        <dbReference type="ARBA" id="ARBA00022989"/>
    </source>
</evidence>
<dbReference type="AlphaFoldDB" id="A0A016WMN0"/>
<reference evidence="8" key="1">
    <citation type="journal article" date="2015" name="Nat. Genet.">
        <title>The genome and transcriptome of the zoonotic hookworm Ancylostoma ceylanicum identify infection-specific gene families.</title>
        <authorList>
            <person name="Schwarz E.M."/>
            <person name="Hu Y."/>
            <person name="Antoshechkin I."/>
            <person name="Miller M.M."/>
            <person name="Sternberg P.W."/>
            <person name="Aroian R.V."/>
        </authorList>
    </citation>
    <scope>NUCLEOTIDE SEQUENCE</scope>
    <source>
        <strain evidence="8">HY135</strain>
    </source>
</reference>
<proteinExistence type="inferred from homology"/>
<feature type="transmembrane region" description="Helical" evidence="6">
    <location>
        <begin position="566"/>
        <end position="589"/>
    </location>
</feature>
<protein>
    <recommendedName>
        <fullName evidence="9">Transmembrane protein 245</fullName>
    </recommendedName>
</protein>
<comment type="subcellular location">
    <subcellularLocation>
        <location evidence="1">Membrane</location>
        <topology evidence="1">Multi-pass membrane protein</topology>
    </subcellularLocation>
</comment>
<evidence type="ECO:0000256" key="5">
    <source>
        <dbReference type="ARBA" id="ARBA00023136"/>
    </source>
</evidence>
<feature type="transmembrane region" description="Helical" evidence="6">
    <location>
        <begin position="195"/>
        <end position="213"/>
    </location>
</feature>
<evidence type="ECO:0000256" key="1">
    <source>
        <dbReference type="ARBA" id="ARBA00004141"/>
    </source>
</evidence>
<feature type="transmembrane region" description="Helical" evidence="6">
    <location>
        <begin position="91"/>
        <end position="113"/>
    </location>
</feature>
<feature type="transmembrane region" description="Helical" evidence="6">
    <location>
        <begin position="664"/>
        <end position="682"/>
    </location>
</feature>
<comment type="similarity">
    <text evidence="2">Belongs to the autoinducer-2 exporter (AI-2E) (TC 2.A.86) family.</text>
</comment>
<feature type="transmembrane region" description="Helical" evidence="6">
    <location>
        <begin position="54"/>
        <end position="71"/>
    </location>
</feature>
<evidence type="ECO:0000256" key="6">
    <source>
        <dbReference type="SAM" id="Phobius"/>
    </source>
</evidence>
<feature type="transmembrane region" description="Helical" evidence="6">
    <location>
        <begin position="694"/>
        <end position="722"/>
    </location>
</feature>
<dbReference type="PANTHER" id="PTHR21716:SF4">
    <property type="entry name" value="TRANSMEMBRANE PROTEIN 245"/>
    <property type="match status" value="1"/>
</dbReference>
<gene>
    <name evidence="7" type="primary">Acey_s0609.g617</name>
    <name evidence="7" type="synonym">Acey-M01F1.4</name>
    <name evidence="7" type="ORF">Y032_0609g617</name>
</gene>
<name>A0A016WMN0_9BILA</name>
<accession>A0A016WMN0</accession>
<sequence>MVGESSSTALMNRLTTSQDSQTALQFAFFNTLLFFLTGICLCGVFALYKMMYMFLSPMMWAVLVGTVLFPFKKKVTDTVQGWLGKLQQKNQTLAVGLLTMPFCRFCDFSEFVYTTAMSRTGLQVVIAYIVLKLLTYERTFVYMISCAGRVYNMIDTFILFFSKAWVFPLILIYFCAYAGWIYVQQPGSVNKKVARALSLPIWVYALSFMSFYFGVFRAAVFGASAAVLGALSAGAWVMDNGSSPSAENGDEVKLIKEEEPAESKPPEEDTASVVSIDKALGSDKLILIIAGLCALSWIVRHDSALLIIIIPFIFAAFGRLEQSLSSHAFSLLPISSKGSNSGVFSAIGNALSSLWERLHPHVKKLVDVTVAGSLRQFVKVLFTSDQMLVSSLYSKMDVLSSVVVMLLLAFSAISGLIFVGFQLHSETVHIARLASNIVNSRPDWLGAAMNFTEDQLEDHHIDIDDYVEQAYQQGRAWLASNVRTLADPKDTARADMLESQVKQIVDNIYKMWEQRNAAQPESTTTEVRADWKTQLMSVTDLHALKDEVTLIVKENMDTLMNVASSVWSIVAVNMSFILSLVGAFAGLILDFGMDIINLIIEIMVFLTMVYYLLSASRDRWLPIEWVNNLAEVASTSEAPSPSRSAVQSKSPMAEYDLTGAIEQAIFGVFVLSSKMAVFYGLYTYFVHTLFDLNVVFVPCMLAAIFAAIPIMPPYIVCIFGVFELWLVRGELSAAIVFAVMSFAPQMFADATFYREVKFSHPYVTGLAIIGGMYWLGLQGAIIGPIILCSFLVLINVFSHYARPKGEKTKSA</sequence>
<dbReference type="Proteomes" id="UP000024635">
    <property type="component" value="Unassembled WGS sequence"/>
</dbReference>
<feature type="transmembrane region" description="Helical" evidence="6">
    <location>
        <begin position="23"/>
        <end position="47"/>
    </location>
</feature>
<feature type="transmembrane region" description="Helical" evidence="6">
    <location>
        <begin position="773"/>
        <end position="797"/>
    </location>
</feature>
<evidence type="ECO:0008006" key="9">
    <source>
        <dbReference type="Google" id="ProtNLM"/>
    </source>
</evidence>
<feature type="transmembrane region" description="Helical" evidence="6">
    <location>
        <begin position="285"/>
        <end position="317"/>
    </location>
</feature>
<keyword evidence="3 6" id="KW-0812">Transmembrane</keyword>
<evidence type="ECO:0000313" key="7">
    <source>
        <dbReference type="EMBL" id="EYC40512.1"/>
    </source>
</evidence>
<dbReference type="OrthoDB" id="5970161at2759"/>
<dbReference type="EMBL" id="JARK01000209">
    <property type="protein sequence ID" value="EYC40512.1"/>
    <property type="molecule type" value="Genomic_DNA"/>
</dbReference>
<evidence type="ECO:0000256" key="2">
    <source>
        <dbReference type="ARBA" id="ARBA00009773"/>
    </source>
</evidence>
<dbReference type="InterPro" id="IPR002549">
    <property type="entry name" value="AI-2E-like"/>
</dbReference>
<organism evidence="7 8">
    <name type="scientific">Ancylostoma ceylanicum</name>
    <dbReference type="NCBI Taxonomy" id="53326"/>
    <lineage>
        <taxon>Eukaryota</taxon>
        <taxon>Metazoa</taxon>
        <taxon>Ecdysozoa</taxon>
        <taxon>Nematoda</taxon>
        <taxon>Chromadorea</taxon>
        <taxon>Rhabditida</taxon>
        <taxon>Rhabditina</taxon>
        <taxon>Rhabditomorpha</taxon>
        <taxon>Strongyloidea</taxon>
        <taxon>Ancylostomatidae</taxon>
        <taxon>Ancylostomatinae</taxon>
        <taxon>Ancylostoma</taxon>
    </lineage>
</organism>
<dbReference type="PANTHER" id="PTHR21716">
    <property type="entry name" value="TRANSMEMBRANE PROTEIN"/>
    <property type="match status" value="1"/>
</dbReference>
<feature type="transmembrane region" description="Helical" evidence="6">
    <location>
        <begin position="164"/>
        <end position="183"/>
    </location>
</feature>
<feature type="transmembrane region" description="Helical" evidence="6">
    <location>
        <begin position="398"/>
        <end position="423"/>
    </location>
</feature>